<name>A0A6C0CP38_9ZZZZ</name>
<organism evidence="1">
    <name type="scientific">viral metagenome</name>
    <dbReference type="NCBI Taxonomy" id="1070528"/>
    <lineage>
        <taxon>unclassified sequences</taxon>
        <taxon>metagenomes</taxon>
        <taxon>organismal metagenomes</taxon>
    </lineage>
</organism>
<proteinExistence type="predicted"/>
<dbReference type="AlphaFoldDB" id="A0A6C0CP38"/>
<sequence length="104" mass="11956">MDIKKELNARLDLGLVRYGHGVRVDDDTTTWGTPKNSWMEMAKEELLDAIIYVVADYIRTCGDRGENDDNELIMKYAIDLKLIKSEKHRLVLWNLGYLLGGDLL</sequence>
<dbReference type="EMBL" id="MN739457">
    <property type="protein sequence ID" value="QHT05630.1"/>
    <property type="molecule type" value="Genomic_DNA"/>
</dbReference>
<evidence type="ECO:0000313" key="1">
    <source>
        <dbReference type="EMBL" id="QHT05630.1"/>
    </source>
</evidence>
<reference evidence="1" key="1">
    <citation type="journal article" date="2020" name="Nature">
        <title>Giant virus diversity and host interactions through global metagenomics.</title>
        <authorList>
            <person name="Schulz F."/>
            <person name="Roux S."/>
            <person name="Paez-Espino D."/>
            <person name="Jungbluth S."/>
            <person name="Walsh D.A."/>
            <person name="Denef V.J."/>
            <person name="McMahon K.D."/>
            <person name="Konstantinidis K.T."/>
            <person name="Eloe-Fadrosh E.A."/>
            <person name="Kyrpides N.C."/>
            <person name="Woyke T."/>
        </authorList>
    </citation>
    <scope>NUCLEOTIDE SEQUENCE</scope>
    <source>
        <strain evidence="1">GVMAG-M-3300021389-45</strain>
    </source>
</reference>
<accession>A0A6C0CP38</accession>
<protein>
    <submittedName>
        <fullName evidence="1">Uncharacterized protein</fullName>
    </submittedName>
</protein>